<sequence>MEGNKLAHKIITSESPSILSLEQNGEKLMMSDTRECKPPNTEENEDKAKDIENNKVSDEIEEITGREMLKRFREEVKVKIPETWGQEELLKDWIDCTTMFDALLAPHTLILTARDALVANGRQARSQRLRI</sequence>
<comment type="caution">
    <text evidence="1">The sequence shown here is derived from an EMBL/GenBank/DDBJ whole genome shotgun (WGS) entry which is preliminary data.</text>
</comment>
<dbReference type="EMBL" id="JAYKXN010000007">
    <property type="protein sequence ID" value="KAK7272227.1"/>
    <property type="molecule type" value="Genomic_DNA"/>
</dbReference>
<dbReference type="AlphaFoldDB" id="A0AAN9IAG0"/>
<dbReference type="InterPro" id="IPR040374">
    <property type="entry name" value="BIC"/>
</dbReference>
<evidence type="ECO:0000313" key="2">
    <source>
        <dbReference type="Proteomes" id="UP001359559"/>
    </source>
</evidence>
<accession>A0AAN9IAG0</accession>
<protein>
    <recommendedName>
        <fullName evidence="3">Protein BIC1</fullName>
    </recommendedName>
</protein>
<name>A0AAN9IAG0_CLITE</name>
<dbReference type="CDD" id="cd22645">
    <property type="entry name" value="BIC1_CID"/>
    <property type="match status" value="1"/>
</dbReference>
<dbReference type="PANTHER" id="PTHR34207:SF17">
    <property type="entry name" value="PROTEIN BIC2"/>
    <property type="match status" value="1"/>
</dbReference>
<reference evidence="1 2" key="1">
    <citation type="submission" date="2024-01" db="EMBL/GenBank/DDBJ databases">
        <title>The genomes of 5 underutilized Papilionoideae crops provide insights into root nodulation and disease resistance.</title>
        <authorList>
            <person name="Yuan L."/>
        </authorList>
    </citation>
    <scope>NUCLEOTIDE SEQUENCE [LARGE SCALE GENOMIC DNA]</scope>
    <source>
        <strain evidence="1">LY-2023</strain>
        <tissue evidence="1">Leaf</tissue>
    </source>
</reference>
<proteinExistence type="predicted"/>
<dbReference type="Proteomes" id="UP001359559">
    <property type="component" value="Unassembled WGS sequence"/>
</dbReference>
<evidence type="ECO:0000313" key="1">
    <source>
        <dbReference type="EMBL" id="KAK7272227.1"/>
    </source>
</evidence>
<keyword evidence="2" id="KW-1185">Reference proteome</keyword>
<gene>
    <name evidence="1" type="ORF">RJT34_28703</name>
</gene>
<dbReference type="GO" id="GO:0009785">
    <property type="term" value="P:blue light signaling pathway"/>
    <property type="evidence" value="ECO:0007669"/>
    <property type="project" value="InterPro"/>
</dbReference>
<evidence type="ECO:0008006" key="3">
    <source>
        <dbReference type="Google" id="ProtNLM"/>
    </source>
</evidence>
<organism evidence="1 2">
    <name type="scientific">Clitoria ternatea</name>
    <name type="common">Butterfly pea</name>
    <dbReference type="NCBI Taxonomy" id="43366"/>
    <lineage>
        <taxon>Eukaryota</taxon>
        <taxon>Viridiplantae</taxon>
        <taxon>Streptophyta</taxon>
        <taxon>Embryophyta</taxon>
        <taxon>Tracheophyta</taxon>
        <taxon>Spermatophyta</taxon>
        <taxon>Magnoliopsida</taxon>
        <taxon>eudicotyledons</taxon>
        <taxon>Gunneridae</taxon>
        <taxon>Pentapetalae</taxon>
        <taxon>rosids</taxon>
        <taxon>fabids</taxon>
        <taxon>Fabales</taxon>
        <taxon>Fabaceae</taxon>
        <taxon>Papilionoideae</taxon>
        <taxon>50 kb inversion clade</taxon>
        <taxon>NPAAA clade</taxon>
        <taxon>indigoferoid/millettioid clade</taxon>
        <taxon>Phaseoleae</taxon>
        <taxon>Clitoria</taxon>
    </lineage>
</organism>
<dbReference type="PANTHER" id="PTHR34207">
    <property type="entry name" value="PROTEIN BIC1"/>
    <property type="match status" value="1"/>
</dbReference>